<evidence type="ECO:0000259" key="4">
    <source>
        <dbReference type="PROSITE" id="PS50949"/>
    </source>
</evidence>
<dbReference type="Gene3D" id="1.20.120.530">
    <property type="entry name" value="GntR ligand-binding domain-like"/>
    <property type="match status" value="1"/>
</dbReference>
<dbReference type="Proteomes" id="UP000740605">
    <property type="component" value="Unassembled WGS sequence"/>
</dbReference>
<dbReference type="InterPro" id="IPR036388">
    <property type="entry name" value="WH-like_DNA-bd_sf"/>
</dbReference>
<dbReference type="PRINTS" id="PR00035">
    <property type="entry name" value="HTHGNTR"/>
</dbReference>
<dbReference type="SUPFAM" id="SSF48008">
    <property type="entry name" value="GntR ligand-binding domain-like"/>
    <property type="match status" value="1"/>
</dbReference>
<protein>
    <submittedName>
        <fullName evidence="5">GntR family transcriptional regulator</fullName>
    </submittedName>
</protein>
<dbReference type="PANTHER" id="PTHR43537">
    <property type="entry name" value="TRANSCRIPTIONAL REGULATOR, GNTR FAMILY"/>
    <property type="match status" value="1"/>
</dbReference>
<evidence type="ECO:0000256" key="3">
    <source>
        <dbReference type="ARBA" id="ARBA00023163"/>
    </source>
</evidence>
<evidence type="ECO:0000313" key="5">
    <source>
        <dbReference type="EMBL" id="MBT8797769.1"/>
    </source>
</evidence>
<dbReference type="PROSITE" id="PS50949">
    <property type="entry name" value="HTH_GNTR"/>
    <property type="match status" value="1"/>
</dbReference>
<keyword evidence="1" id="KW-0805">Transcription regulation</keyword>
<dbReference type="InterPro" id="IPR008920">
    <property type="entry name" value="TF_FadR/GntR_C"/>
</dbReference>
<evidence type="ECO:0000256" key="1">
    <source>
        <dbReference type="ARBA" id="ARBA00023015"/>
    </source>
</evidence>
<keyword evidence="6" id="KW-1185">Reference proteome</keyword>
<keyword evidence="3" id="KW-0804">Transcription</keyword>
<dbReference type="RefSeq" id="WP_215487013.1">
    <property type="nucleotide sequence ID" value="NZ_BAAAPJ010000005.1"/>
</dbReference>
<evidence type="ECO:0000256" key="2">
    <source>
        <dbReference type="ARBA" id="ARBA00023125"/>
    </source>
</evidence>
<gene>
    <name evidence="5" type="ORF">J0P97_06755</name>
</gene>
<dbReference type="Gene3D" id="1.10.10.10">
    <property type="entry name" value="Winged helix-like DNA-binding domain superfamily/Winged helix DNA-binding domain"/>
    <property type="match status" value="1"/>
</dbReference>
<dbReference type="EMBL" id="JAFLHG010000005">
    <property type="protein sequence ID" value="MBT8797769.1"/>
    <property type="molecule type" value="Genomic_DNA"/>
</dbReference>
<dbReference type="Pfam" id="PF00392">
    <property type="entry name" value="GntR"/>
    <property type="match status" value="1"/>
</dbReference>
<evidence type="ECO:0000313" key="6">
    <source>
        <dbReference type="Proteomes" id="UP000740605"/>
    </source>
</evidence>
<dbReference type="InterPro" id="IPR000524">
    <property type="entry name" value="Tscrpt_reg_HTH_GntR"/>
</dbReference>
<dbReference type="SUPFAM" id="SSF46785">
    <property type="entry name" value="Winged helix' DNA-binding domain"/>
    <property type="match status" value="1"/>
</dbReference>
<feature type="domain" description="HTH gntR-type" evidence="4">
    <location>
        <begin position="16"/>
        <end position="83"/>
    </location>
</feature>
<reference evidence="5 6" key="1">
    <citation type="submission" date="2021-03" db="EMBL/GenBank/DDBJ databases">
        <title>Microbacterium pauli sp. nov., isolated from microfiltered milk.</title>
        <authorList>
            <person name="Bellassi P."/>
            <person name="Fontana A."/>
            <person name="Callegari M.L."/>
            <person name="Lorenzo M."/>
            <person name="Cappa F."/>
        </authorList>
    </citation>
    <scope>NUCLEOTIDE SEQUENCE [LARGE SCALE GENOMIC DNA]</scope>
    <source>
        <strain evidence="5 6">DSM 18909</strain>
    </source>
</reference>
<dbReference type="PRINTS" id="PR00033">
    <property type="entry name" value="HTHASNC"/>
</dbReference>
<dbReference type="PANTHER" id="PTHR43537:SF52">
    <property type="entry name" value="FATTY ACID METABOLISM REGULATOR PROTEIN"/>
    <property type="match status" value="1"/>
</dbReference>
<accession>A0ABS5XUD6</accession>
<organism evidence="5 6">
    <name type="scientific">Microbacterium flavum</name>
    <dbReference type="NCBI Taxonomy" id="415216"/>
    <lineage>
        <taxon>Bacteria</taxon>
        <taxon>Bacillati</taxon>
        <taxon>Actinomycetota</taxon>
        <taxon>Actinomycetes</taxon>
        <taxon>Micrococcales</taxon>
        <taxon>Microbacteriaceae</taxon>
        <taxon>Microbacterium</taxon>
    </lineage>
</organism>
<proteinExistence type="predicted"/>
<dbReference type="InterPro" id="IPR011711">
    <property type="entry name" value="GntR_C"/>
</dbReference>
<dbReference type="CDD" id="cd07377">
    <property type="entry name" value="WHTH_GntR"/>
    <property type="match status" value="1"/>
</dbReference>
<keyword evidence="2" id="KW-0238">DNA-binding</keyword>
<dbReference type="Pfam" id="PF07729">
    <property type="entry name" value="FCD"/>
    <property type="match status" value="1"/>
</dbReference>
<name>A0ABS5XUD6_9MICO</name>
<sequence>MHTNDTLAPIELVSGMILSDEIYARIGAAIADGRFPPGHRLRDVELARQLGVSRTPVREALQRLERFGLVEIVVGRYTRVTAPDDELRRDTAEFAAFFLGNALNLAVSRCTDEQLAALVAAADSALEGISAGDAAAVFAAASTLGDLATRGARNGVFTTIIHETSIVVARNLRGWSGVRAEAGPRRENWHLLRERIAARDAEGAEDAVRRLYGLTPGAVPPSS</sequence>
<dbReference type="InterPro" id="IPR036390">
    <property type="entry name" value="WH_DNA-bd_sf"/>
</dbReference>
<dbReference type="SMART" id="SM00345">
    <property type="entry name" value="HTH_GNTR"/>
    <property type="match status" value="1"/>
</dbReference>
<dbReference type="InterPro" id="IPR000485">
    <property type="entry name" value="AsnC-type_HTH_dom"/>
</dbReference>
<comment type="caution">
    <text evidence="5">The sequence shown here is derived from an EMBL/GenBank/DDBJ whole genome shotgun (WGS) entry which is preliminary data.</text>
</comment>